<keyword evidence="2" id="KW-1185">Reference proteome</keyword>
<name>A0AA38LHC5_TAXCH</name>
<reference evidence="1 2" key="1">
    <citation type="journal article" date="2021" name="Nat. Plants">
        <title>The Taxus genome provides insights into paclitaxel biosynthesis.</title>
        <authorList>
            <person name="Xiong X."/>
            <person name="Gou J."/>
            <person name="Liao Q."/>
            <person name="Li Y."/>
            <person name="Zhou Q."/>
            <person name="Bi G."/>
            <person name="Li C."/>
            <person name="Du R."/>
            <person name="Wang X."/>
            <person name="Sun T."/>
            <person name="Guo L."/>
            <person name="Liang H."/>
            <person name="Lu P."/>
            <person name="Wu Y."/>
            <person name="Zhang Z."/>
            <person name="Ro D.K."/>
            <person name="Shang Y."/>
            <person name="Huang S."/>
            <person name="Yan J."/>
        </authorList>
    </citation>
    <scope>NUCLEOTIDE SEQUENCE [LARGE SCALE GENOMIC DNA]</scope>
    <source>
        <strain evidence="1">Ta-2019</strain>
    </source>
</reference>
<dbReference type="Proteomes" id="UP000824469">
    <property type="component" value="Unassembled WGS sequence"/>
</dbReference>
<dbReference type="AlphaFoldDB" id="A0AA38LHC5"/>
<feature type="non-terminal residue" evidence="1">
    <location>
        <position position="1"/>
    </location>
</feature>
<feature type="non-terminal residue" evidence="1">
    <location>
        <position position="93"/>
    </location>
</feature>
<accession>A0AA38LHC5</accession>
<protein>
    <submittedName>
        <fullName evidence="1">Uncharacterized protein</fullName>
    </submittedName>
</protein>
<organism evidence="1 2">
    <name type="scientific">Taxus chinensis</name>
    <name type="common">Chinese yew</name>
    <name type="synonym">Taxus wallichiana var. chinensis</name>
    <dbReference type="NCBI Taxonomy" id="29808"/>
    <lineage>
        <taxon>Eukaryota</taxon>
        <taxon>Viridiplantae</taxon>
        <taxon>Streptophyta</taxon>
        <taxon>Embryophyta</taxon>
        <taxon>Tracheophyta</taxon>
        <taxon>Spermatophyta</taxon>
        <taxon>Pinopsida</taxon>
        <taxon>Pinidae</taxon>
        <taxon>Conifers II</taxon>
        <taxon>Cupressales</taxon>
        <taxon>Taxaceae</taxon>
        <taxon>Taxus</taxon>
    </lineage>
</organism>
<sequence>LPTTERRKDEPPLDEVDKDFPRVFDKKAKERKFKIRDWVLWRNKRYEPKGIHDKFDPLWKGPFVIKRAVGMDTFFLACQDGIELPFPFNGQHL</sequence>
<comment type="caution">
    <text evidence="1">The sequence shown here is derived from an EMBL/GenBank/DDBJ whole genome shotgun (WGS) entry which is preliminary data.</text>
</comment>
<proteinExistence type="predicted"/>
<evidence type="ECO:0000313" key="2">
    <source>
        <dbReference type="Proteomes" id="UP000824469"/>
    </source>
</evidence>
<gene>
    <name evidence="1" type="ORF">KI387_004557</name>
</gene>
<dbReference type="EMBL" id="JAHRHJ020000002">
    <property type="protein sequence ID" value="KAH9324379.1"/>
    <property type="molecule type" value="Genomic_DNA"/>
</dbReference>
<evidence type="ECO:0000313" key="1">
    <source>
        <dbReference type="EMBL" id="KAH9324379.1"/>
    </source>
</evidence>